<proteinExistence type="predicted"/>
<dbReference type="EMBL" id="LR796344">
    <property type="protein sequence ID" value="CAB4138497.1"/>
    <property type="molecule type" value="Genomic_DNA"/>
</dbReference>
<reference evidence="1" key="1">
    <citation type="submission" date="2020-04" db="EMBL/GenBank/DDBJ databases">
        <authorList>
            <person name="Chiriac C."/>
            <person name="Salcher M."/>
            <person name="Ghai R."/>
            <person name="Kavagutti S V."/>
        </authorList>
    </citation>
    <scope>NUCLEOTIDE SEQUENCE</scope>
</reference>
<sequence>MEYKFTEATAAPVAVSMTISEIGDLRAVLEHVLSKEVEIAAVSRWRIRRFITCLNEVQGKAADTLRYEADVLAKAAKRSDD</sequence>
<organism evidence="1">
    <name type="scientific">uncultured Caudovirales phage</name>
    <dbReference type="NCBI Taxonomy" id="2100421"/>
    <lineage>
        <taxon>Viruses</taxon>
        <taxon>Duplodnaviria</taxon>
        <taxon>Heunggongvirae</taxon>
        <taxon>Uroviricota</taxon>
        <taxon>Caudoviricetes</taxon>
        <taxon>Peduoviridae</taxon>
        <taxon>Maltschvirus</taxon>
        <taxon>Maltschvirus maltsch</taxon>
    </lineage>
</organism>
<evidence type="ECO:0000313" key="1">
    <source>
        <dbReference type="EMBL" id="CAB4138497.1"/>
    </source>
</evidence>
<accession>A0A6J5LZK9</accession>
<name>A0A6J5LZK9_9CAUD</name>
<gene>
    <name evidence="1" type="ORF">UFOVP330_82</name>
</gene>
<protein>
    <submittedName>
        <fullName evidence="1">Uncharacterized protein</fullName>
    </submittedName>
</protein>